<accession>A0ACB8R7Y4</accession>
<protein>
    <submittedName>
        <fullName evidence="1">Uncharacterized protein</fullName>
    </submittedName>
</protein>
<organism evidence="1 2">
    <name type="scientific">Auriscalpium vulgare</name>
    <dbReference type="NCBI Taxonomy" id="40419"/>
    <lineage>
        <taxon>Eukaryota</taxon>
        <taxon>Fungi</taxon>
        <taxon>Dikarya</taxon>
        <taxon>Basidiomycota</taxon>
        <taxon>Agaricomycotina</taxon>
        <taxon>Agaricomycetes</taxon>
        <taxon>Russulales</taxon>
        <taxon>Auriscalpiaceae</taxon>
        <taxon>Auriscalpium</taxon>
    </lineage>
</organism>
<keyword evidence="2" id="KW-1185">Reference proteome</keyword>
<dbReference type="EMBL" id="MU276217">
    <property type="protein sequence ID" value="KAI0040210.1"/>
    <property type="molecule type" value="Genomic_DNA"/>
</dbReference>
<sequence length="1031" mass="114865">MGLIVPENQALDGGGLQAFEDATGLNFDDINEQTLQEAAQYIQYYQSMEENQRMYEAYDNDTFPSLRLEGHATANQMHGIPGCPFAANVAALALQHAHEMPVINEFANAVPARHPGAYAAVHQRHDGLPTSPRQFPEDTLSHRTFAMRRVVEFPASPSLTHAKAGRVPSTPTKQVVRRGSSAAPLTPRKRAQPATDDGYDSDVVEIVKDRQPSKKNQYNRRKAFYYVMKEYQEFTGGAGDADDSDGDNDDVTSDDYIAKRLAALNKPRKSEAAKGLTVAIIKQWLTNDWYDEFHARLSGNSTLDRKADQHAGALSDLGDESDASNTSVCRRRHTTSPAPGPSTSRHLVIAQKFTKKKDTVDIADTVDALLSDSTTPSNPLVDAAPDVDEGGENDWETECSPSVSEGVLEDVSEGGQMDWRTTSSGNDSVTDGSVYLQDNETDRSSGSFSPSLPPDTDTELESATSVSSSLSDATTNIDSDTVTSRVGLPPRNILDRWGSIANLDDIDSTDLEGATVVGFTNGVQLVPHQIAGREWMRRQEENVERAGGILADGMGLGKTIQVLSRIVDDRRLNDGMTGPTLVVCASGDLVVQWEAEITRFTNGIRVYKHMGPGRTESSLVLNNFDIVLSSYHIVLSEHKNFTNSKARVAKLMALYHLTWRRVVLDEAHIIKEHTNVTSEACFALQSTYRWCLTGTPIQNSVKDLYSYIRFLRIPPFSSWQSFQEHIMQRTDRRGHNPSSMALGKLHAVLSTMMLRRPKTAITLPDRRVHVELCYFSDAERKYYTQLAKALKQRVETALDSSGKHEGVLVSLIRLRQACAHLSIRASEFPNIHGEFGEKVSEDGSLIPVNSVNASSPKLRRLAQLLRTIQQRPWTLMRRTHKAVIFCQFDPMLDLIERQLKEENMTYVRCDGSMSVAQRKESLRKFRALPHVLCLVMSFRVGSLGLNLTACSNVILMDPWWNPALEEQAFDRVHRIGQTEDVDIYRLIVDRSIEQSILNLQAAKIRVADQALSDDIMKKWSRKEILGFFRAA</sequence>
<proteinExistence type="predicted"/>
<reference evidence="1" key="1">
    <citation type="submission" date="2021-02" db="EMBL/GenBank/DDBJ databases">
        <authorList>
            <consortium name="DOE Joint Genome Institute"/>
            <person name="Ahrendt S."/>
            <person name="Looney B.P."/>
            <person name="Miyauchi S."/>
            <person name="Morin E."/>
            <person name="Drula E."/>
            <person name="Courty P.E."/>
            <person name="Chicoki N."/>
            <person name="Fauchery L."/>
            <person name="Kohler A."/>
            <person name="Kuo A."/>
            <person name="Labutti K."/>
            <person name="Pangilinan J."/>
            <person name="Lipzen A."/>
            <person name="Riley R."/>
            <person name="Andreopoulos W."/>
            <person name="He G."/>
            <person name="Johnson J."/>
            <person name="Barry K.W."/>
            <person name="Grigoriev I.V."/>
            <person name="Nagy L."/>
            <person name="Hibbett D."/>
            <person name="Henrissat B."/>
            <person name="Matheny P.B."/>
            <person name="Labbe J."/>
            <person name="Martin F."/>
        </authorList>
    </citation>
    <scope>NUCLEOTIDE SEQUENCE</scope>
    <source>
        <strain evidence="1">FP105234-sp</strain>
    </source>
</reference>
<dbReference type="Proteomes" id="UP000814033">
    <property type="component" value="Unassembled WGS sequence"/>
</dbReference>
<evidence type="ECO:0000313" key="1">
    <source>
        <dbReference type="EMBL" id="KAI0040210.1"/>
    </source>
</evidence>
<name>A0ACB8R7Y4_9AGAM</name>
<gene>
    <name evidence="1" type="ORF">FA95DRAFT_1683907</name>
</gene>
<reference evidence="1" key="2">
    <citation type="journal article" date="2022" name="New Phytol.">
        <title>Evolutionary transition to the ectomycorrhizal habit in the genomes of a hyperdiverse lineage of mushroom-forming fungi.</title>
        <authorList>
            <person name="Looney B."/>
            <person name="Miyauchi S."/>
            <person name="Morin E."/>
            <person name="Drula E."/>
            <person name="Courty P.E."/>
            <person name="Kohler A."/>
            <person name="Kuo A."/>
            <person name="LaButti K."/>
            <person name="Pangilinan J."/>
            <person name="Lipzen A."/>
            <person name="Riley R."/>
            <person name="Andreopoulos W."/>
            <person name="He G."/>
            <person name="Johnson J."/>
            <person name="Nolan M."/>
            <person name="Tritt A."/>
            <person name="Barry K.W."/>
            <person name="Grigoriev I.V."/>
            <person name="Nagy L.G."/>
            <person name="Hibbett D."/>
            <person name="Henrissat B."/>
            <person name="Matheny P.B."/>
            <person name="Labbe J."/>
            <person name="Martin F.M."/>
        </authorList>
    </citation>
    <scope>NUCLEOTIDE SEQUENCE</scope>
    <source>
        <strain evidence="1">FP105234-sp</strain>
    </source>
</reference>
<comment type="caution">
    <text evidence="1">The sequence shown here is derived from an EMBL/GenBank/DDBJ whole genome shotgun (WGS) entry which is preliminary data.</text>
</comment>
<evidence type="ECO:0000313" key="2">
    <source>
        <dbReference type="Proteomes" id="UP000814033"/>
    </source>
</evidence>